<organism evidence="1 2">
    <name type="scientific">Chionoecetes opilio</name>
    <name type="common">Atlantic snow crab</name>
    <name type="synonym">Cancer opilio</name>
    <dbReference type="NCBI Taxonomy" id="41210"/>
    <lineage>
        <taxon>Eukaryota</taxon>
        <taxon>Metazoa</taxon>
        <taxon>Ecdysozoa</taxon>
        <taxon>Arthropoda</taxon>
        <taxon>Crustacea</taxon>
        <taxon>Multicrustacea</taxon>
        <taxon>Malacostraca</taxon>
        <taxon>Eumalacostraca</taxon>
        <taxon>Eucarida</taxon>
        <taxon>Decapoda</taxon>
        <taxon>Pleocyemata</taxon>
        <taxon>Brachyura</taxon>
        <taxon>Eubrachyura</taxon>
        <taxon>Majoidea</taxon>
        <taxon>Majidae</taxon>
        <taxon>Chionoecetes</taxon>
    </lineage>
</organism>
<reference evidence="1" key="1">
    <citation type="submission" date="2020-07" db="EMBL/GenBank/DDBJ databases">
        <title>The High-quality genome of the commercially important snow crab, Chionoecetes opilio.</title>
        <authorList>
            <person name="Jeong J.-H."/>
            <person name="Ryu S."/>
        </authorList>
    </citation>
    <scope>NUCLEOTIDE SEQUENCE</scope>
    <source>
        <strain evidence="1">MADBK_172401_WGS</strain>
        <tissue evidence="1">Digestive gland</tissue>
    </source>
</reference>
<dbReference type="AlphaFoldDB" id="A0A8J4YU42"/>
<name>A0A8J4YU42_CHIOP</name>
<dbReference type="EMBL" id="JACEEZ010003741">
    <property type="protein sequence ID" value="KAG0727064.1"/>
    <property type="molecule type" value="Genomic_DNA"/>
</dbReference>
<proteinExistence type="predicted"/>
<comment type="caution">
    <text evidence="1">The sequence shown here is derived from an EMBL/GenBank/DDBJ whole genome shotgun (WGS) entry which is preliminary data.</text>
</comment>
<evidence type="ECO:0000313" key="1">
    <source>
        <dbReference type="EMBL" id="KAG0727064.1"/>
    </source>
</evidence>
<keyword evidence="2" id="KW-1185">Reference proteome</keyword>
<protein>
    <submittedName>
        <fullName evidence="1">Uncharacterized protein</fullName>
    </submittedName>
</protein>
<evidence type="ECO:0000313" key="2">
    <source>
        <dbReference type="Proteomes" id="UP000770661"/>
    </source>
</evidence>
<sequence length="175" mass="17997">MLGPLAARLAANVPASFRRTYWVGIQLSLKTPSPRAKALFAAQDGVMTSIVLGDRFTVEACKTPSRGRVYYPLLPGGARHVRGVWMATSFPVWRVGAVVRRPPDISVPPVTKAAPVLPLSGSTEPSVSIRGCPAPRPGPCPSARAAAAPGCDMALHAGNSVAVNSAAGDPHGGGA</sequence>
<dbReference type="Proteomes" id="UP000770661">
    <property type="component" value="Unassembled WGS sequence"/>
</dbReference>
<gene>
    <name evidence="1" type="ORF">GWK47_035407</name>
</gene>
<accession>A0A8J4YU42</accession>